<sequence length="140" mass="14069">MSATATLTLTLTDQDKATVRSAAYGAVSLLAAASDRPHKAATAGSIALTSATGKVGHLLNAKAKDIHLTGKTVADLADQVLPALTAAVALLDRQDPAEADNFRTTVLVALEAAAATSRNGQPGPVVNEMTRKVAAALAAA</sequence>
<gene>
    <name evidence="1" type="ORF">ABZ507_25055</name>
</gene>
<evidence type="ECO:0000313" key="2">
    <source>
        <dbReference type="Proteomes" id="UP001550535"/>
    </source>
</evidence>
<proteinExistence type="predicted"/>
<reference evidence="1 2" key="1">
    <citation type="submission" date="2024-06" db="EMBL/GenBank/DDBJ databases">
        <title>The Natural Products Discovery Center: Release of the First 8490 Sequenced Strains for Exploring Actinobacteria Biosynthetic Diversity.</title>
        <authorList>
            <person name="Kalkreuter E."/>
            <person name="Kautsar S.A."/>
            <person name="Yang D."/>
            <person name="Bader C.D."/>
            <person name="Teijaro C.N."/>
            <person name="Fluegel L."/>
            <person name="Davis C.M."/>
            <person name="Simpson J.R."/>
            <person name="Lauterbach L."/>
            <person name="Steele A.D."/>
            <person name="Gui C."/>
            <person name="Meng S."/>
            <person name="Li G."/>
            <person name="Viehrig K."/>
            <person name="Ye F."/>
            <person name="Su P."/>
            <person name="Kiefer A.F."/>
            <person name="Nichols A."/>
            <person name="Cepeda A.J."/>
            <person name="Yan W."/>
            <person name="Fan B."/>
            <person name="Jiang Y."/>
            <person name="Adhikari A."/>
            <person name="Zheng C.-J."/>
            <person name="Schuster L."/>
            <person name="Cowan T.M."/>
            <person name="Smanski M.J."/>
            <person name="Chevrette M.G."/>
            <person name="De Carvalho L.P.S."/>
            <person name="Shen B."/>
        </authorList>
    </citation>
    <scope>NUCLEOTIDE SEQUENCE [LARGE SCALE GENOMIC DNA]</scope>
    <source>
        <strain evidence="1 2">NPDC019434</strain>
    </source>
</reference>
<evidence type="ECO:0008006" key="3">
    <source>
        <dbReference type="Google" id="ProtNLM"/>
    </source>
</evidence>
<keyword evidence="2" id="KW-1185">Reference proteome</keyword>
<dbReference type="EMBL" id="JBEYBR010000075">
    <property type="protein sequence ID" value="MEU2125082.1"/>
    <property type="molecule type" value="Genomic_DNA"/>
</dbReference>
<organism evidence="1 2">
    <name type="scientific">Nocardia niwae</name>
    <dbReference type="NCBI Taxonomy" id="626084"/>
    <lineage>
        <taxon>Bacteria</taxon>
        <taxon>Bacillati</taxon>
        <taxon>Actinomycetota</taxon>
        <taxon>Actinomycetes</taxon>
        <taxon>Mycobacteriales</taxon>
        <taxon>Nocardiaceae</taxon>
        <taxon>Nocardia</taxon>
    </lineage>
</organism>
<protein>
    <recommendedName>
        <fullName evidence="3">D-alanyl-D-alanine carboxypeptidase</fullName>
    </recommendedName>
</protein>
<accession>A0ABV2XGT2</accession>
<dbReference type="RefSeq" id="WP_357809747.1">
    <property type="nucleotide sequence ID" value="NZ_JBEYBM010000028.1"/>
</dbReference>
<comment type="caution">
    <text evidence="1">The sequence shown here is derived from an EMBL/GenBank/DDBJ whole genome shotgun (WGS) entry which is preliminary data.</text>
</comment>
<name>A0ABV2XGT2_9NOCA</name>
<evidence type="ECO:0000313" key="1">
    <source>
        <dbReference type="EMBL" id="MEU2125082.1"/>
    </source>
</evidence>
<dbReference type="Proteomes" id="UP001550535">
    <property type="component" value="Unassembled WGS sequence"/>
</dbReference>